<dbReference type="EMBL" id="CP032416">
    <property type="protein sequence ID" value="AYD39548.1"/>
    <property type="molecule type" value="Genomic_DNA"/>
</dbReference>
<proteinExistence type="inferred from homology"/>
<dbReference type="FunFam" id="1.10.10.10:FF:000001">
    <property type="entry name" value="LysR family transcriptional regulator"/>
    <property type="match status" value="1"/>
</dbReference>
<dbReference type="GO" id="GO:0003700">
    <property type="term" value="F:DNA-binding transcription factor activity"/>
    <property type="evidence" value="ECO:0007669"/>
    <property type="project" value="InterPro"/>
</dbReference>
<dbReference type="InterPro" id="IPR036390">
    <property type="entry name" value="WH_DNA-bd_sf"/>
</dbReference>
<evidence type="ECO:0000256" key="3">
    <source>
        <dbReference type="ARBA" id="ARBA00023125"/>
    </source>
</evidence>
<dbReference type="AlphaFoldDB" id="A0A386H1U7"/>
<dbReference type="PANTHER" id="PTHR30126:SF64">
    <property type="entry name" value="HTH-TYPE TRANSCRIPTIONAL REGULATOR CITR"/>
    <property type="match status" value="1"/>
</dbReference>
<reference evidence="6 7" key="1">
    <citation type="journal article" date="2019" name="Int. J. Syst. Evol. Microbiol.">
        <title>Clostridium fermenticellae sp. nov., isolated from the mud in a fermentation cellar for the production of the Chinese liquor, baijiu.</title>
        <authorList>
            <person name="Xu P.X."/>
            <person name="Chai L.J."/>
            <person name="Qiu T."/>
            <person name="Zhang X.J."/>
            <person name="Lu Z.M."/>
            <person name="Xiao C."/>
            <person name="Wang S.T."/>
            <person name="Shen C.H."/>
            <person name="Shi J.S."/>
            <person name="Xu Z.H."/>
        </authorList>
    </citation>
    <scope>NUCLEOTIDE SEQUENCE [LARGE SCALE GENOMIC DNA]</scope>
    <source>
        <strain evidence="6 7">JN500901</strain>
    </source>
</reference>
<dbReference type="Gene3D" id="1.10.10.10">
    <property type="entry name" value="Winged helix-like DNA-binding domain superfamily/Winged helix DNA-binding domain"/>
    <property type="match status" value="1"/>
</dbReference>
<dbReference type="GO" id="GO:0000976">
    <property type="term" value="F:transcription cis-regulatory region binding"/>
    <property type="evidence" value="ECO:0007669"/>
    <property type="project" value="TreeGrafter"/>
</dbReference>
<evidence type="ECO:0000256" key="2">
    <source>
        <dbReference type="ARBA" id="ARBA00023015"/>
    </source>
</evidence>
<sequence>MNLEYLQSFYITVKCNSISKAASKLHLTQPGLSIQLKNLEKEFDTSLLIRSNKGVELTEEGKVVFNYADTILSMKNNVERDLKSLQQNRPKLLIGSCKSIGEYALPCALFIFKKLHKELDISMEVANSPEVIKKLCDHSINIGIIQDNPKKNGIDTKYLASDELILVGNSNNTTEYITIEELKNLPLILREENSNARYLVKNAFQEKGILLEDLNVIYSLNSPEAIKSSILSGKGVSFLPKIIVKNELKKGLLKHITIDEIKIEFNYYLIHRQNYIFNKYEQMFVDFITSSKKAFC</sequence>
<dbReference type="KEGG" id="cfer:D4Z93_02915"/>
<keyword evidence="4" id="KW-0804">Transcription</keyword>
<gene>
    <name evidence="6" type="ORF">D4Z93_02915</name>
</gene>
<keyword evidence="7" id="KW-1185">Reference proteome</keyword>
<dbReference type="Pfam" id="PF03466">
    <property type="entry name" value="LysR_substrate"/>
    <property type="match status" value="1"/>
</dbReference>
<dbReference type="InterPro" id="IPR005119">
    <property type="entry name" value="LysR_subst-bd"/>
</dbReference>
<dbReference type="RefSeq" id="WP_119970290.1">
    <property type="nucleotide sequence ID" value="NZ_CP032416.1"/>
</dbReference>
<dbReference type="Proteomes" id="UP000266301">
    <property type="component" value="Chromosome"/>
</dbReference>
<organism evidence="6 7">
    <name type="scientific">Clostridium fermenticellae</name>
    <dbReference type="NCBI Taxonomy" id="2068654"/>
    <lineage>
        <taxon>Bacteria</taxon>
        <taxon>Bacillati</taxon>
        <taxon>Bacillota</taxon>
        <taxon>Clostridia</taxon>
        <taxon>Eubacteriales</taxon>
        <taxon>Clostridiaceae</taxon>
        <taxon>Clostridium</taxon>
    </lineage>
</organism>
<dbReference type="OrthoDB" id="119203at2"/>
<feature type="domain" description="HTH lysR-type" evidence="5">
    <location>
        <begin position="1"/>
        <end position="58"/>
    </location>
</feature>
<protein>
    <submittedName>
        <fullName evidence="6">LysR family transcriptional regulator</fullName>
    </submittedName>
</protein>
<dbReference type="PRINTS" id="PR00039">
    <property type="entry name" value="HTHLYSR"/>
</dbReference>
<dbReference type="InterPro" id="IPR000847">
    <property type="entry name" value="LysR_HTH_N"/>
</dbReference>
<evidence type="ECO:0000256" key="4">
    <source>
        <dbReference type="ARBA" id="ARBA00023163"/>
    </source>
</evidence>
<dbReference type="PROSITE" id="PS50931">
    <property type="entry name" value="HTH_LYSR"/>
    <property type="match status" value="1"/>
</dbReference>
<evidence type="ECO:0000313" key="6">
    <source>
        <dbReference type="EMBL" id="AYD39548.1"/>
    </source>
</evidence>
<comment type="similarity">
    <text evidence="1">Belongs to the LysR transcriptional regulatory family.</text>
</comment>
<evidence type="ECO:0000259" key="5">
    <source>
        <dbReference type="PROSITE" id="PS50931"/>
    </source>
</evidence>
<dbReference type="Pfam" id="PF00126">
    <property type="entry name" value="HTH_1"/>
    <property type="match status" value="1"/>
</dbReference>
<keyword evidence="2" id="KW-0805">Transcription regulation</keyword>
<name>A0A386H1U7_9CLOT</name>
<accession>A0A386H1U7</accession>
<evidence type="ECO:0000256" key="1">
    <source>
        <dbReference type="ARBA" id="ARBA00009437"/>
    </source>
</evidence>
<keyword evidence="3" id="KW-0238">DNA-binding</keyword>
<dbReference type="PANTHER" id="PTHR30126">
    <property type="entry name" value="HTH-TYPE TRANSCRIPTIONAL REGULATOR"/>
    <property type="match status" value="1"/>
</dbReference>
<dbReference type="InterPro" id="IPR036388">
    <property type="entry name" value="WH-like_DNA-bd_sf"/>
</dbReference>
<dbReference type="SUPFAM" id="SSF53850">
    <property type="entry name" value="Periplasmic binding protein-like II"/>
    <property type="match status" value="1"/>
</dbReference>
<evidence type="ECO:0000313" key="7">
    <source>
        <dbReference type="Proteomes" id="UP000266301"/>
    </source>
</evidence>
<dbReference type="SUPFAM" id="SSF46785">
    <property type="entry name" value="Winged helix' DNA-binding domain"/>
    <property type="match status" value="1"/>
</dbReference>
<dbReference type="Gene3D" id="3.40.190.290">
    <property type="match status" value="1"/>
</dbReference>